<dbReference type="RefSeq" id="WP_121806109.1">
    <property type="nucleotide sequence ID" value="NZ_RDBE01000007.1"/>
</dbReference>
<proteinExistence type="predicted"/>
<reference evidence="2 3" key="1">
    <citation type="submission" date="2018-10" db="EMBL/GenBank/DDBJ databases">
        <title>Marmoricola sp. 4Q3S-7 whole genome shotgun sequence.</title>
        <authorList>
            <person name="Li F."/>
        </authorList>
    </citation>
    <scope>NUCLEOTIDE SEQUENCE [LARGE SCALE GENOMIC DNA]</scope>
    <source>
        <strain evidence="2 3">4Q3S-7</strain>
    </source>
</reference>
<organism evidence="2 3">
    <name type="scientific">Nocardioides mangrovicus</name>
    <dbReference type="NCBI Taxonomy" id="2478913"/>
    <lineage>
        <taxon>Bacteria</taxon>
        <taxon>Bacillati</taxon>
        <taxon>Actinomycetota</taxon>
        <taxon>Actinomycetes</taxon>
        <taxon>Propionibacteriales</taxon>
        <taxon>Nocardioidaceae</taxon>
        <taxon>Nocardioides</taxon>
    </lineage>
</organism>
<gene>
    <name evidence="2" type="ORF">D9V37_10500</name>
</gene>
<feature type="region of interest" description="Disordered" evidence="1">
    <location>
        <begin position="1"/>
        <end position="35"/>
    </location>
</feature>
<sequence length="72" mass="8434">MNRAQVEQLAQQRREQAEVKAQREPRLTGPPDDEHYWLTVPQAAEVAGVTRQAMHVRLKRDRLPYEISDGRR</sequence>
<dbReference type="AlphaFoldDB" id="A0A3L8P0M7"/>
<evidence type="ECO:0000313" key="3">
    <source>
        <dbReference type="Proteomes" id="UP000281708"/>
    </source>
</evidence>
<accession>A0A3L8P0M7</accession>
<keyword evidence="3" id="KW-1185">Reference proteome</keyword>
<name>A0A3L8P0M7_9ACTN</name>
<protein>
    <submittedName>
        <fullName evidence="2">Uncharacterized protein</fullName>
    </submittedName>
</protein>
<comment type="caution">
    <text evidence="2">The sequence shown here is derived from an EMBL/GenBank/DDBJ whole genome shotgun (WGS) entry which is preliminary data.</text>
</comment>
<evidence type="ECO:0000313" key="2">
    <source>
        <dbReference type="EMBL" id="RLV49005.1"/>
    </source>
</evidence>
<dbReference type="Proteomes" id="UP000281708">
    <property type="component" value="Unassembled WGS sequence"/>
</dbReference>
<feature type="compositionally biased region" description="Basic and acidic residues" evidence="1">
    <location>
        <begin position="12"/>
        <end position="35"/>
    </location>
</feature>
<evidence type="ECO:0000256" key="1">
    <source>
        <dbReference type="SAM" id="MobiDB-lite"/>
    </source>
</evidence>
<feature type="compositionally biased region" description="Low complexity" evidence="1">
    <location>
        <begin position="1"/>
        <end position="11"/>
    </location>
</feature>
<dbReference type="EMBL" id="RDBE01000007">
    <property type="protein sequence ID" value="RLV49005.1"/>
    <property type="molecule type" value="Genomic_DNA"/>
</dbReference>